<feature type="signal peptide" evidence="1">
    <location>
        <begin position="1"/>
        <end position="24"/>
    </location>
</feature>
<protein>
    <recommendedName>
        <fullName evidence="3">Bulb-type lectin domain-containing protein</fullName>
    </recommendedName>
</protein>
<evidence type="ECO:0000256" key="1">
    <source>
        <dbReference type="SAM" id="SignalP"/>
    </source>
</evidence>
<dbReference type="Gene3D" id="2.120.10.30">
    <property type="entry name" value="TolB, C-terminal domain"/>
    <property type="match status" value="1"/>
</dbReference>
<dbReference type="AlphaFoldDB" id="A0A7V0T538"/>
<accession>A0A7V0T538</accession>
<dbReference type="SUPFAM" id="SSF63829">
    <property type="entry name" value="Calcium-dependent phosphotriesterase"/>
    <property type="match status" value="1"/>
</dbReference>
<dbReference type="InterPro" id="IPR011042">
    <property type="entry name" value="6-blade_b-propeller_TolB-like"/>
</dbReference>
<proteinExistence type="predicted"/>
<evidence type="ECO:0008006" key="3">
    <source>
        <dbReference type="Google" id="ProtNLM"/>
    </source>
</evidence>
<comment type="caution">
    <text evidence="2">The sequence shown here is derived from an EMBL/GenBank/DDBJ whole genome shotgun (WGS) entry which is preliminary data.</text>
</comment>
<keyword evidence="1" id="KW-0732">Signal</keyword>
<dbReference type="PANTHER" id="PTHR42754:SF1">
    <property type="entry name" value="LIPOPROTEIN"/>
    <property type="match status" value="1"/>
</dbReference>
<reference evidence="2" key="1">
    <citation type="journal article" date="2020" name="mSystems">
        <title>Genome- and Community-Level Interaction Insights into Carbon Utilization and Element Cycling Functions of Hydrothermarchaeota in Hydrothermal Sediment.</title>
        <authorList>
            <person name="Zhou Z."/>
            <person name="Liu Y."/>
            <person name="Xu W."/>
            <person name="Pan J."/>
            <person name="Luo Z.H."/>
            <person name="Li M."/>
        </authorList>
    </citation>
    <scope>NUCLEOTIDE SEQUENCE [LARGE SCALE GENOMIC DNA]</scope>
    <source>
        <strain evidence="2">SpSt-1182</strain>
    </source>
</reference>
<gene>
    <name evidence="2" type="ORF">ENN51_02325</name>
</gene>
<dbReference type="PANTHER" id="PTHR42754">
    <property type="entry name" value="ENDOGLUCANASE"/>
    <property type="match status" value="1"/>
</dbReference>
<name>A0A7V0T538_UNCW3</name>
<dbReference type="PROSITE" id="PS51257">
    <property type="entry name" value="PROKAR_LIPOPROTEIN"/>
    <property type="match status" value="1"/>
</dbReference>
<evidence type="ECO:0000313" key="2">
    <source>
        <dbReference type="EMBL" id="HDQ99108.1"/>
    </source>
</evidence>
<dbReference type="EMBL" id="DSBX01000089">
    <property type="protein sequence ID" value="HDQ99108.1"/>
    <property type="molecule type" value="Genomic_DNA"/>
</dbReference>
<dbReference type="Proteomes" id="UP000885672">
    <property type="component" value="Unassembled WGS sequence"/>
</dbReference>
<organism evidence="2">
    <name type="scientific">candidate division WOR-3 bacterium</name>
    <dbReference type="NCBI Taxonomy" id="2052148"/>
    <lineage>
        <taxon>Bacteria</taxon>
        <taxon>Bacteria division WOR-3</taxon>
    </lineage>
</organism>
<sequence length="378" mass="40515">MRTSYLVRAAGAAACVLSLMLLFAGCGSGQVAWTRVLDLGGDDVAAALDGNGSELVLLATSFTGERAAWQVARFATDGRELWRRQYRQGEFSVAGDIALDSAGGIYATGTSRIDGREMCVVVHYRRDGIIAWQRALAVGEAAAGRGIALGPDRVYVTGWTRAKDRRELLLVALEPDGSTAWTRNWRLGDLAAGERLALDPKGDIVLSGIAGTAENPDILLAKFNPKGDTLWTRVYDGGGEDRPGRVTTDPYGHLLATGTALTPEGPRCVILEYHPDGELIRRAAYGERATAEGHGIAVTPKGDVFLCGSLVAETERSLLAFHYRPQATSVWERSWRTGADVAGADLVVADDVFALGTVGDRDRGRDVALVRFTRPEAE</sequence>
<feature type="chain" id="PRO_5031079140" description="Bulb-type lectin domain-containing protein" evidence="1">
    <location>
        <begin position="25"/>
        <end position="378"/>
    </location>
</feature>